<evidence type="ECO:0000259" key="1">
    <source>
        <dbReference type="Pfam" id="PF26156"/>
    </source>
</evidence>
<feature type="domain" description="PARP4 MVP-ID C-terminal" evidence="1">
    <location>
        <begin position="13"/>
        <end position="68"/>
    </location>
</feature>
<proteinExistence type="predicted"/>
<dbReference type="Pfam" id="PF26156">
    <property type="entry name" value="PARP4_MVP-ID"/>
    <property type="match status" value="1"/>
</dbReference>
<evidence type="ECO:0000313" key="3">
    <source>
        <dbReference type="Proteomes" id="UP000828390"/>
    </source>
</evidence>
<dbReference type="AlphaFoldDB" id="A0A9D4HX21"/>
<keyword evidence="3" id="KW-1185">Reference proteome</keyword>
<dbReference type="Proteomes" id="UP000828390">
    <property type="component" value="Unassembled WGS sequence"/>
</dbReference>
<name>A0A9D4HX21_DREPO</name>
<dbReference type="EMBL" id="JAIWYP010000011">
    <property type="protein sequence ID" value="KAH3735893.1"/>
    <property type="molecule type" value="Genomic_DNA"/>
</dbReference>
<dbReference type="InterPro" id="IPR058904">
    <property type="entry name" value="PARP4_MVP-ID"/>
</dbReference>
<organism evidence="2 3">
    <name type="scientific">Dreissena polymorpha</name>
    <name type="common">Zebra mussel</name>
    <name type="synonym">Mytilus polymorpha</name>
    <dbReference type="NCBI Taxonomy" id="45954"/>
    <lineage>
        <taxon>Eukaryota</taxon>
        <taxon>Metazoa</taxon>
        <taxon>Spiralia</taxon>
        <taxon>Lophotrochozoa</taxon>
        <taxon>Mollusca</taxon>
        <taxon>Bivalvia</taxon>
        <taxon>Autobranchia</taxon>
        <taxon>Heteroconchia</taxon>
        <taxon>Euheterodonta</taxon>
        <taxon>Imparidentia</taxon>
        <taxon>Neoheterodontei</taxon>
        <taxon>Myida</taxon>
        <taxon>Dreissenoidea</taxon>
        <taxon>Dreissenidae</taxon>
        <taxon>Dreissena</taxon>
    </lineage>
</organism>
<comment type="caution">
    <text evidence="2">The sequence shown here is derived from an EMBL/GenBank/DDBJ whole genome shotgun (WGS) entry which is preliminary data.</text>
</comment>
<evidence type="ECO:0000313" key="2">
    <source>
        <dbReference type="EMBL" id="KAH3735893.1"/>
    </source>
</evidence>
<reference evidence="2" key="2">
    <citation type="submission" date="2020-11" db="EMBL/GenBank/DDBJ databases">
        <authorList>
            <person name="McCartney M.A."/>
            <person name="Auch B."/>
            <person name="Kono T."/>
            <person name="Mallez S."/>
            <person name="Becker A."/>
            <person name="Gohl D.M."/>
            <person name="Silverstein K.A.T."/>
            <person name="Koren S."/>
            <person name="Bechman K.B."/>
            <person name="Herman A."/>
            <person name="Abrahante J.E."/>
            <person name="Garbe J."/>
        </authorList>
    </citation>
    <scope>NUCLEOTIDE SEQUENCE</scope>
    <source>
        <strain evidence="2">Duluth1</strain>
        <tissue evidence="2">Whole animal</tissue>
    </source>
</reference>
<gene>
    <name evidence="2" type="ORF">DPMN_042454</name>
</gene>
<protein>
    <recommendedName>
        <fullName evidence="1">PARP4 MVP-ID C-terminal domain-containing protein</fullName>
    </recommendedName>
</protein>
<accession>A0A9D4HX21</accession>
<sequence length="75" mass="8391">MRHQWILTVCKQLDGYYDFTPNLGKLLGVDFQKCESILTLAGLPSLGFKAKSDILRLVATSIVIIVIRLIKVDLS</sequence>
<reference evidence="2" key="1">
    <citation type="journal article" date="2019" name="bioRxiv">
        <title>The Genome of the Zebra Mussel, Dreissena polymorpha: A Resource for Invasive Species Research.</title>
        <authorList>
            <person name="McCartney M.A."/>
            <person name="Auch B."/>
            <person name="Kono T."/>
            <person name="Mallez S."/>
            <person name="Zhang Y."/>
            <person name="Obille A."/>
            <person name="Becker A."/>
            <person name="Abrahante J.E."/>
            <person name="Garbe J."/>
            <person name="Badalamenti J.P."/>
            <person name="Herman A."/>
            <person name="Mangelson H."/>
            <person name="Liachko I."/>
            <person name="Sullivan S."/>
            <person name="Sone E.D."/>
            <person name="Koren S."/>
            <person name="Silverstein K.A.T."/>
            <person name="Beckman K.B."/>
            <person name="Gohl D.M."/>
        </authorList>
    </citation>
    <scope>NUCLEOTIDE SEQUENCE</scope>
    <source>
        <strain evidence="2">Duluth1</strain>
        <tissue evidence="2">Whole animal</tissue>
    </source>
</reference>